<name>A0AA88LJE7_ARTSF</name>
<evidence type="ECO:0000313" key="2">
    <source>
        <dbReference type="EMBL" id="KAK2725981.1"/>
    </source>
</evidence>
<evidence type="ECO:0000313" key="3">
    <source>
        <dbReference type="Proteomes" id="UP001187531"/>
    </source>
</evidence>
<gene>
    <name evidence="2" type="ORF">QYM36_000453</name>
</gene>
<dbReference type="Pfam" id="PF05768">
    <property type="entry name" value="Glrx-like"/>
    <property type="match status" value="1"/>
</dbReference>
<dbReference type="Proteomes" id="UP001187531">
    <property type="component" value="Unassembled WGS sequence"/>
</dbReference>
<dbReference type="InterPro" id="IPR036249">
    <property type="entry name" value="Thioredoxin-like_sf"/>
</dbReference>
<keyword evidence="3" id="KW-1185">Reference proteome</keyword>
<accession>A0AA88LJE7</accession>
<dbReference type="Gene3D" id="3.40.47.10">
    <property type="match status" value="1"/>
</dbReference>
<proteinExistence type="predicted"/>
<reference evidence="2" key="1">
    <citation type="submission" date="2023-07" db="EMBL/GenBank/DDBJ databases">
        <title>Chromosome-level genome assembly of Artemia franciscana.</title>
        <authorList>
            <person name="Jo E."/>
        </authorList>
    </citation>
    <scope>NUCLEOTIDE SEQUENCE</scope>
    <source>
        <tissue evidence="2">Whole body</tissue>
    </source>
</reference>
<organism evidence="2 3">
    <name type="scientific">Artemia franciscana</name>
    <name type="common">Brine shrimp</name>
    <name type="synonym">Artemia sanfranciscana</name>
    <dbReference type="NCBI Taxonomy" id="6661"/>
    <lineage>
        <taxon>Eukaryota</taxon>
        <taxon>Metazoa</taxon>
        <taxon>Ecdysozoa</taxon>
        <taxon>Arthropoda</taxon>
        <taxon>Crustacea</taxon>
        <taxon>Branchiopoda</taxon>
        <taxon>Anostraca</taxon>
        <taxon>Artemiidae</taxon>
        <taxon>Artemia</taxon>
    </lineage>
</organism>
<protein>
    <recommendedName>
        <fullName evidence="1">Thiolase C-terminal domain-containing protein</fullName>
    </recommendedName>
</protein>
<comment type="caution">
    <text evidence="2">The sequence shown here is derived from an EMBL/GenBank/DDBJ whole genome shotgun (WGS) entry which is preliminary data.</text>
</comment>
<dbReference type="PANTHER" id="PTHR33558">
    <property type="entry name" value="GLUTAREDOXIN-LIKE PROTEIN C5ORF63 HOMOLOG"/>
    <property type="match status" value="1"/>
</dbReference>
<feature type="domain" description="Thiolase C-terminal" evidence="1">
    <location>
        <begin position="1"/>
        <end position="38"/>
    </location>
</feature>
<dbReference type="SUPFAM" id="SSF52833">
    <property type="entry name" value="Thioredoxin-like"/>
    <property type="match status" value="1"/>
</dbReference>
<dbReference type="InterPro" id="IPR020617">
    <property type="entry name" value="Thiolase_C"/>
</dbReference>
<dbReference type="InterPro" id="IPR052565">
    <property type="entry name" value="Glutaredoxin-like_YDR286C"/>
</dbReference>
<dbReference type="AlphaFoldDB" id="A0AA88LJE7"/>
<dbReference type="Pfam" id="PF02803">
    <property type="entry name" value="Thiolase_C"/>
    <property type="match status" value="1"/>
</dbReference>
<dbReference type="PANTHER" id="PTHR33558:SF1">
    <property type="entry name" value="GLUTAREDOXIN-LIKE PROTEIN C5ORF63 HOMOLOG"/>
    <property type="match status" value="1"/>
</dbReference>
<dbReference type="InterPro" id="IPR016039">
    <property type="entry name" value="Thiolase-like"/>
</dbReference>
<dbReference type="Gene3D" id="3.40.30.10">
    <property type="entry name" value="Glutaredoxin"/>
    <property type="match status" value="1"/>
</dbReference>
<sequence length="261" mass="28917">MSGARIVSNLVHSLKSGEIGVASICNGGGGASTIAIEKLRNAAFPKLKLFTKHPCLLCEEALEILRPYQHRFELEKIDITLPENEKWFGLYRYEIPVFHLNGKFLMKNRVNLEVFLEKLADAEEKTNICFVASDESRVEFGTISVFISSNTRVVSKVLPVTTLLSTIYPPGTRHVNSAVHSFCFLAWFRTLGLLDRLINVALLFEVATIVRFVATGLPKVALGTVTVFTSSDAKTESKAVQSVTRAEFKAAIRKKGIVVTR</sequence>
<dbReference type="InterPro" id="IPR008554">
    <property type="entry name" value="Glutaredoxin-like"/>
</dbReference>
<evidence type="ECO:0000259" key="1">
    <source>
        <dbReference type="Pfam" id="PF02803"/>
    </source>
</evidence>
<dbReference type="GO" id="GO:0016747">
    <property type="term" value="F:acyltransferase activity, transferring groups other than amino-acyl groups"/>
    <property type="evidence" value="ECO:0007669"/>
    <property type="project" value="InterPro"/>
</dbReference>
<dbReference type="EMBL" id="JAVRJZ010000002">
    <property type="protein sequence ID" value="KAK2725981.1"/>
    <property type="molecule type" value="Genomic_DNA"/>
</dbReference>